<keyword evidence="2" id="KW-1185">Reference proteome</keyword>
<dbReference type="RefSeq" id="WP_025703287.1">
    <property type="nucleotide sequence ID" value="NZ_CP009287.1"/>
</dbReference>
<organism evidence="1 2">
    <name type="scientific">Paenibacillus graminis</name>
    <dbReference type="NCBI Taxonomy" id="189425"/>
    <lineage>
        <taxon>Bacteria</taxon>
        <taxon>Bacillati</taxon>
        <taxon>Bacillota</taxon>
        <taxon>Bacilli</taxon>
        <taxon>Bacillales</taxon>
        <taxon>Paenibacillaceae</taxon>
        <taxon>Paenibacillus</taxon>
    </lineage>
</organism>
<dbReference type="eggNOG" id="ENOG502ZRMC">
    <property type="taxonomic scope" value="Bacteria"/>
</dbReference>
<proteinExistence type="predicted"/>
<gene>
    <name evidence="1" type="ORF">PGRAT_15825</name>
</gene>
<dbReference type="STRING" id="189425.PGRAT_15825"/>
<accession>A0A089NIR9</accession>
<dbReference type="Proteomes" id="UP000029500">
    <property type="component" value="Chromosome"/>
</dbReference>
<dbReference type="OrthoDB" id="2630463at2"/>
<reference evidence="1 2" key="1">
    <citation type="submission" date="2014-08" db="EMBL/GenBank/DDBJ databases">
        <title>Comparative genomics of the Paenibacillus odorifer group.</title>
        <authorList>
            <person name="den Bakker H.C."/>
            <person name="Tsai Y.-C."/>
            <person name="Martin N."/>
            <person name="Korlach J."/>
            <person name="Wiedmann M."/>
        </authorList>
    </citation>
    <scope>NUCLEOTIDE SEQUENCE [LARGE SCALE GENOMIC DNA]</scope>
    <source>
        <strain evidence="1 2">DSM 15220</strain>
    </source>
</reference>
<evidence type="ECO:0000313" key="2">
    <source>
        <dbReference type="Proteomes" id="UP000029500"/>
    </source>
</evidence>
<protein>
    <recommendedName>
        <fullName evidence="3">Butirosin biosynthesis protein H N-terminal domain-containing protein</fullName>
    </recommendedName>
</protein>
<dbReference type="AlphaFoldDB" id="A0A089NIR9"/>
<dbReference type="EMBL" id="CP009287">
    <property type="protein sequence ID" value="AIQ68924.1"/>
    <property type="molecule type" value="Genomic_DNA"/>
</dbReference>
<dbReference type="HOGENOM" id="CLU_846886_0_0_9"/>
<evidence type="ECO:0000313" key="1">
    <source>
        <dbReference type="EMBL" id="AIQ68924.1"/>
    </source>
</evidence>
<dbReference type="KEGG" id="pgm:PGRAT_15825"/>
<evidence type="ECO:0008006" key="3">
    <source>
        <dbReference type="Google" id="ProtNLM"/>
    </source>
</evidence>
<name>A0A089NIR9_9BACL</name>
<sequence length="328" mass="37465">MLNIVPVKSTSYPTLRSCIDDCIHSVAEWQGKDSKCMYGNAWQVSFEEQQFPDQPLIERLALPRISTESLSAYHGLMFTYIERKEPEMDKNFMLDMLEGRLSSGMPVLVGFDSYDCPWCLAFRKLHTSHACLAVGLDRSSNLIYLTDAYYGKELEAVDIDVFQQACHFYALFELCDSSRSYTDWLTTLQGMLTSPLDRVQPNQVAAHLRAYADAYLNAGITAGCPAEYSSSFMLAANTLPIHRIRFSLFLRLLNREACLPVLSRAAEGYQHSGEQWNLINQFMIKVMCSGNKLSQRRKIHKKMHEMISLEEQLLDELVHLTMQSELVQ</sequence>